<dbReference type="PROSITE" id="PS51257">
    <property type="entry name" value="PROKAR_LIPOPROTEIN"/>
    <property type="match status" value="1"/>
</dbReference>
<dbReference type="Proteomes" id="UP000461880">
    <property type="component" value="Unassembled WGS sequence"/>
</dbReference>
<accession>A0A7X2NUH5</accession>
<evidence type="ECO:0008006" key="4">
    <source>
        <dbReference type="Google" id="ProtNLM"/>
    </source>
</evidence>
<dbReference type="EMBL" id="VUMN01000045">
    <property type="protein sequence ID" value="MSS59713.1"/>
    <property type="molecule type" value="Genomic_DNA"/>
</dbReference>
<name>A0A7X2NUH5_9FIRM</name>
<comment type="caution">
    <text evidence="2">The sequence shown here is derived from an EMBL/GenBank/DDBJ whole genome shotgun (WGS) entry which is preliminary data.</text>
</comment>
<gene>
    <name evidence="2" type="ORF">FYJ51_12495</name>
</gene>
<dbReference type="RefSeq" id="WP_154505928.1">
    <property type="nucleotide sequence ID" value="NZ_VUMN01000045.1"/>
</dbReference>
<dbReference type="AlphaFoldDB" id="A0A7X2NUH5"/>
<keyword evidence="1" id="KW-0732">Signal</keyword>
<keyword evidence="3" id="KW-1185">Reference proteome</keyword>
<organism evidence="2 3">
    <name type="scientific">Stecheria intestinalis</name>
    <dbReference type="NCBI Taxonomy" id="2606630"/>
    <lineage>
        <taxon>Bacteria</taxon>
        <taxon>Bacillati</taxon>
        <taxon>Bacillota</taxon>
        <taxon>Erysipelotrichia</taxon>
        <taxon>Erysipelotrichales</taxon>
        <taxon>Erysipelotrichaceae</taxon>
        <taxon>Stecheria</taxon>
    </lineage>
</organism>
<proteinExistence type="predicted"/>
<evidence type="ECO:0000256" key="1">
    <source>
        <dbReference type="SAM" id="SignalP"/>
    </source>
</evidence>
<sequence length="117" mass="12538">MKKRILAIAAALTWLLAGCSAETSEESSVSASPSAVPSASAVSTASMEVPDQLEIIDGVVEEDLPRTLRITIQDMEVIFTKADAYTCADDLNPGDSVKVYYDGDLENHPAVYEAEKE</sequence>
<evidence type="ECO:0000313" key="3">
    <source>
        <dbReference type="Proteomes" id="UP000461880"/>
    </source>
</evidence>
<feature type="signal peptide" evidence="1">
    <location>
        <begin position="1"/>
        <end position="21"/>
    </location>
</feature>
<feature type="chain" id="PRO_5039260227" description="DUF3221 domain-containing protein" evidence="1">
    <location>
        <begin position="22"/>
        <end position="117"/>
    </location>
</feature>
<protein>
    <recommendedName>
        <fullName evidence="4">DUF3221 domain-containing protein</fullName>
    </recommendedName>
</protein>
<evidence type="ECO:0000313" key="2">
    <source>
        <dbReference type="EMBL" id="MSS59713.1"/>
    </source>
</evidence>
<reference evidence="2 3" key="1">
    <citation type="submission" date="2019-08" db="EMBL/GenBank/DDBJ databases">
        <title>In-depth cultivation of the pig gut microbiome towards novel bacterial diversity and tailored functional studies.</title>
        <authorList>
            <person name="Wylensek D."/>
            <person name="Hitch T.C.A."/>
            <person name="Clavel T."/>
        </authorList>
    </citation>
    <scope>NUCLEOTIDE SEQUENCE [LARGE SCALE GENOMIC DNA]</scope>
    <source>
        <strain evidence="2 3">Oil+RF-744-GAM-WT-6</strain>
    </source>
</reference>